<name>A0A0T5XDM0_9BACT</name>
<comment type="caution">
    <text evidence="1">The sequence shown here is derived from an EMBL/GenBank/DDBJ whole genome shotgun (WGS) entry which is preliminary data.</text>
</comment>
<dbReference type="InterPro" id="IPR011990">
    <property type="entry name" value="TPR-like_helical_dom_sf"/>
</dbReference>
<dbReference type="EMBL" id="ACJX03000001">
    <property type="protein sequence ID" value="KRT36425.1"/>
    <property type="molecule type" value="Genomic_DNA"/>
</dbReference>
<dbReference type="Pfam" id="PF10707">
    <property type="entry name" value="YrbL-PhoP_reg"/>
    <property type="match status" value="1"/>
</dbReference>
<dbReference type="RefSeq" id="WP_009200888.1">
    <property type="nucleotide sequence ID" value="NZ_ACJX03000001.1"/>
</dbReference>
<proteinExistence type="predicted"/>
<dbReference type="InterPro" id="IPR019647">
    <property type="entry name" value="PhoP_reg_network_YrbL"/>
</dbReference>
<organism evidence="1 2">
    <name type="scientific">Acetomicrobium hydrogeniformans ATCC BAA-1850</name>
    <dbReference type="NCBI Taxonomy" id="592015"/>
    <lineage>
        <taxon>Bacteria</taxon>
        <taxon>Thermotogati</taxon>
        <taxon>Synergistota</taxon>
        <taxon>Synergistia</taxon>
        <taxon>Synergistales</taxon>
        <taxon>Acetomicrobiaceae</taxon>
        <taxon>Acetomicrobium</taxon>
    </lineage>
</organism>
<dbReference type="SUPFAM" id="SSF48452">
    <property type="entry name" value="TPR-like"/>
    <property type="match status" value="1"/>
</dbReference>
<dbReference type="Gene3D" id="1.25.40.10">
    <property type="entry name" value="Tetratricopeptide repeat domain"/>
    <property type="match status" value="1"/>
</dbReference>
<reference evidence="2" key="1">
    <citation type="submission" date="2012-09" db="EMBL/GenBank/DDBJ databases">
        <authorList>
            <person name="Weinstock G."/>
            <person name="Sodergren E."/>
            <person name="Clifton S."/>
            <person name="Fulton L."/>
            <person name="Fulton B."/>
            <person name="Courtney L."/>
            <person name="Fronick C."/>
            <person name="Harrison M."/>
            <person name="Strong C."/>
            <person name="Farmer C."/>
            <person name="Delehaunty K."/>
            <person name="Markovic C."/>
            <person name="Hall O."/>
            <person name="Minx P."/>
            <person name="Tomlinson C."/>
            <person name="Mitreva M."/>
            <person name="Nelson J."/>
            <person name="Hou S."/>
            <person name="Wollam A."/>
            <person name="Pepin K.H."/>
            <person name="Johnson M."/>
            <person name="Bhonagiri V."/>
            <person name="Nash W.E."/>
            <person name="Suruliraj S."/>
            <person name="Warren W."/>
            <person name="Chinwalla A."/>
            <person name="Mardis E.R."/>
            <person name="Wilson R.K."/>
        </authorList>
    </citation>
    <scope>NUCLEOTIDE SEQUENCE [LARGE SCALE GENOMIC DNA]</scope>
    <source>
        <strain evidence="2">OS1</strain>
    </source>
</reference>
<dbReference type="STRING" id="592015.HMPREF1705_03711"/>
<dbReference type="Pfam" id="PF13424">
    <property type="entry name" value="TPR_12"/>
    <property type="match status" value="1"/>
</dbReference>
<gene>
    <name evidence="1" type="ORF">HMPREF1705_03711</name>
</gene>
<evidence type="ECO:0008006" key="3">
    <source>
        <dbReference type="Google" id="ProtNLM"/>
    </source>
</evidence>
<keyword evidence="2" id="KW-1185">Reference proteome</keyword>
<sequence>MYPDEVANVVKLIQNCKYDKALPEAEKALSRATKELGGNHPDLVVYLDLLAEIYEAEGQYSRVKKIRRKALKIWMNAFLPKDSYKYFFADLLPFLFERKPLQPRFFSNEVMPLDSDLLIHSGSKRDTFVHPKDPRLCIKIDRLWKEGYRLSPRKRLERILMPWLIDFWSNREEARVYRSTALRVGKAFYEHAPRCFGIAMTNLGPGLVVERICNEDGSFSKPIDVFVKENPDKAGRALELLRELYDFLVSHKLVIYDWANPANFLVRQSKSKGDKIVVVDWKTEGTADKDIPLRDIFPALALKKMTYEYNCLYEKISRLCDFKDNQSA</sequence>
<protein>
    <recommendedName>
        <fullName evidence="3">Tetratricopeptide repeat protein</fullName>
    </recommendedName>
</protein>
<evidence type="ECO:0000313" key="1">
    <source>
        <dbReference type="EMBL" id="KRT36425.1"/>
    </source>
</evidence>
<dbReference type="Proteomes" id="UP000005273">
    <property type="component" value="Unassembled WGS sequence"/>
</dbReference>
<accession>A0A0T5XDM0</accession>
<dbReference type="AlphaFoldDB" id="A0A0T5XDM0"/>
<dbReference type="OrthoDB" id="595236at2"/>
<evidence type="ECO:0000313" key="2">
    <source>
        <dbReference type="Proteomes" id="UP000005273"/>
    </source>
</evidence>